<dbReference type="AlphaFoldDB" id="A0AAP2Z2N3"/>
<dbReference type="EMBL" id="JAOPKB010000003">
    <property type="protein sequence ID" value="MCU4972823.1"/>
    <property type="molecule type" value="Genomic_DNA"/>
</dbReference>
<dbReference type="Proteomes" id="UP001321018">
    <property type="component" value="Unassembled WGS sequence"/>
</dbReference>
<organism evidence="4 7">
    <name type="scientific">Natronoglomus mannanivorans</name>
    <dbReference type="NCBI Taxonomy" id="2979990"/>
    <lineage>
        <taxon>Archaea</taxon>
        <taxon>Methanobacteriati</taxon>
        <taxon>Methanobacteriota</taxon>
        <taxon>Stenosarchaea group</taxon>
        <taxon>Halobacteria</taxon>
        <taxon>Halobacteriales</taxon>
        <taxon>Natrialbaceae</taxon>
        <taxon>Natronoglomus</taxon>
    </lineage>
</organism>
<dbReference type="InterPro" id="IPR006127">
    <property type="entry name" value="ZnuA-like"/>
</dbReference>
<keyword evidence="3" id="KW-0732">Signal</keyword>
<dbReference type="Pfam" id="PF01297">
    <property type="entry name" value="ZnuA"/>
    <property type="match status" value="1"/>
</dbReference>
<evidence type="ECO:0000256" key="2">
    <source>
        <dbReference type="ARBA" id="ARBA00022448"/>
    </source>
</evidence>
<dbReference type="EMBL" id="JAOPKA010000018">
    <property type="protein sequence ID" value="MCU4743730.1"/>
    <property type="molecule type" value="Genomic_DNA"/>
</dbReference>
<comment type="caution">
    <text evidence="4">The sequence shown here is derived from an EMBL/GenBank/DDBJ whole genome shotgun (WGS) entry which is preliminary data.</text>
</comment>
<evidence type="ECO:0000256" key="3">
    <source>
        <dbReference type="ARBA" id="ARBA00022729"/>
    </source>
</evidence>
<dbReference type="SUPFAM" id="SSF53807">
    <property type="entry name" value="Helical backbone' metal receptor"/>
    <property type="match status" value="1"/>
</dbReference>
<sequence>MRSETSNGNGSQSVSRRKFATLTAGALTTGLAGCFGGTSTDDDQNVAVASFFTFYDFTRQIVDGTPMSVDNLVPVGLHGHGWEPDPSITQDIVDADAFVHVGPDFQPWADRAIETVHDDDAGTHLINAREGVELLDLAETVEDDEEIESGKDPHFWLDPGLAKQAVDNIATGLAEVAPDHEGEFADNADDLKGELDELDAEWEAIFEEAEREYVFLAAHNAFEYLGQRYGATIQPLIANLAATDDVRTSDRQYAQDMIAEHDIQYIGAAIFEPNSWAKQLVDETDAEAYYPVTPYAGTKEEWIDQDWGYFDIARNINMPTFEIVLDAAGPEETDLGEEWRNFD</sequence>
<reference evidence="4 6" key="1">
    <citation type="submission" date="2022-09" db="EMBL/GenBank/DDBJ databases">
        <title>Enrichment on poylsaccharides allowed isolation of novel metabolic and taxonomic groups of Haloarchaea.</title>
        <authorList>
            <person name="Sorokin D.Y."/>
            <person name="Elcheninov A.G."/>
            <person name="Khizhniak T.V."/>
            <person name="Kolganova T.V."/>
            <person name="Kublanov I.V."/>
        </authorList>
    </citation>
    <scope>NUCLEOTIDE SEQUENCE</scope>
    <source>
        <strain evidence="5 6">AArc-m2/3/4</strain>
        <strain evidence="4">AArc-xg1-1</strain>
    </source>
</reference>
<dbReference type="PANTHER" id="PTHR42953:SF3">
    <property type="entry name" value="HIGH-AFFINITY ZINC UPTAKE SYSTEM PROTEIN ZNUA"/>
    <property type="match status" value="1"/>
</dbReference>
<keyword evidence="2" id="KW-0813">Transport</keyword>
<evidence type="ECO:0000313" key="7">
    <source>
        <dbReference type="Proteomes" id="UP001321018"/>
    </source>
</evidence>
<keyword evidence="6" id="KW-1185">Reference proteome</keyword>
<dbReference type="Proteomes" id="UP001320972">
    <property type="component" value="Unassembled WGS sequence"/>
</dbReference>
<dbReference type="RefSeq" id="WP_338005545.1">
    <property type="nucleotide sequence ID" value="NZ_JAOPKA010000018.1"/>
</dbReference>
<evidence type="ECO:0000313" key="4">
    <source>
        <dbReference type="EMBL" id="MCU4743730.1"/>
    </source>
</evidence>
<dbReference type="PANTHER" id="PTHR42953">
    <property type="entry name" value="HIGH-AFFINITY ZINC UPTAKE SYSTEM PROTEIN ZNUA-RELATED"/>
    <property type="match status" value="1"/>
</dbReference>
<gene>
    <name evidence="5" type="ORF">OB955_08725</name>
    <name evidence="4" type="ORF">OB960_20300</name>
</gene>
<dbReference type="GO" id="GO:0046872">
    <property type="term" value="F:metal ion binding"/>
    <property type="evidence" value="ECO:0007669"/>
    <property type="project" value="InterPro"/>
</dbReference>
<name>A0AAP2Z2N3_9EURY</name>
<accession>A0AAP2Z2N3</accession>
<evidence type="ECO:0000313" key="5">
    <source>
        <dbReference type="EMBL" id="MCU4972823.1"/>
    </source>
</evidence>
<comment type="similarity">
    <text evidence="1">Belongs to the bacterial solute-binding protein 9 family.</text>
</comment>
<evidence type="ECO:0000256" key="1">
    <source>
        <dbReference type="ARBA" id="ARBA00011028"/>
    </source>
</evidence>
<protein>
    <submittedName>
        <fullName evidence="4">Metal ABC transporter substrate-binding protein</fullName>
    </submittedName>
</protein>
<dbReference type="PROSITE" id="PS51257">
    <property type="entry name" value="PROKAR_LIPOPROTEIN"/>
    <property type="match status" value="1"/>
</dbReference>
<dbReference type="GO" id="GO:0030001">
    <property type="term" value="P:metal ion transport"/>
    <property type="evidence" value="ECO:0007669"/>
    <property type="project" value="InterPro"/>
</dbReference>
<dbReference type="Gene3D" id="3.40.50.1980">
    <property type="entry name" value="Nitrogenase molybdenum iron protein domain"/>
    <property type="match status" value="2"/>
</dbReference>
<proteinExistence type="inferred from homology"/>
<dbReference type="InterPro" id="IPR050492">
    <property type="entry name" value="Bact_metal-bind_prot9"/>
</dbReference>
<evidence type="ECO:0000313" key="6">
    <source>
        <dbReference type="Proteomes" id="UP001320972"/>
    </source>
</evidence>